<evidence type="ECO:0000313" key="2">
    <source>
        <dbReference type="EMBL" id="RZC70227.1"/>
    </source>
</evidence>
<organism evidence="2 3">
    <name type="scientific">Papaver somniferum</name>
    <name type="common">Opium poppy</name>
    <dbReference type="NCBI Taxonomy" id="3469"/>
    <lineage>
        <taxon>Eukaryota</taxon>
        <taxon>Viridiplantae</taxon>
        <taxon>Streptophyta</taxon>
        <taxon>Embryophyta</taxon>
        <taxon>Tracheophyta</taxon>
        <taxon>Spermatophyta</taxon>
        <taxon>Magnoliopsida</taxon>
        <taxon>Ranunculales</taxon>
        <taxon>Papaveraceae</taxon>
        <taxon>Papaveroideae</taxon>
        <taxon>Papaver</taxon>
    </lineage>
</organism>
<gene>
    <name evidence="2" type="ORF">C5167_033665</name>
</gene>
<evidence type="ECO:0000256" key="1">
    <source>
        <dbReference type="SAM" id="MobiDB-lite"/>
    </source>
</evidence>
<sequence>MATTTSHNHISDHHQQNHPIADKQKPSQPCNFIPPEFILDSNQIFTLPDHDQILFFHDIASPCLQFSISVQSLHISFIYIFLIIHLVQFRHSHSSNLQSIGCSFHFQLYLPFCSSLTTVSLTDSNSNITCLAPAPESPPLPSISYGSQHQMPPAYPSLLLSMTSTYIAPNQVTNSFFSTPTISNIPSNQHSHIHSNLDSFSFSSQAPLQLHSPAVTAPSYFHCRLKFQLTVTKNTLLLSFHSP</sequence>
<name>A0A4Y7KBH4_PAPSO</name>
<feature type="region of interest" description="Disordered" evidence="1">
    <location>
        <begin position="1"/>
        <end position="26"/>
    </location>
</feature>
<keyword evidence="3" id="KW-1185">Reference proteome</keyword>
<proteinExistence type="predicted"/>
<dbReference type="Proteomes" id="UP000316621">
    <property type="component" value="Chromosome 7"/>
</dbReference>
<dbReference type="AlphaFoldDB" id="A0A4Y7KBH4"/>
<evidence type="ECO:0000313" key="3">
    <source>
        <dbReference type="Proteomes" id="UP000316621"/>
    </source>
</evidence>
<reference evidence="2 3" key="1">
    <citation type="journal article" date="2018" name="Science">
        <title>The opium poppy genome and morphinan production.</title>
        <authorList>
            <person name="Guo L."/>
            <person name="Winzer T."/>
            <person name="Yang X."/>
            <person name="Li Y."/>
            <person name="Ning Z."/>
            <person name="He Z."/>
            <person name="Teodor R."/>
            <person name="Lu Y."/>
            <person name="Bowser T.A."/>
            <person name="Graham I.A."/>
            <person name="Ye K."/>
        </authorList>
    </citation>
    <scope>NUCLEOTIDE SEQUENCE [LARGE SCALE GENOMIC DNA]</scope>
    <source>
        <strain evidence="3">cv. HN1</strain>
        <tissue evidence="2">Leaves</tissue>
    </source>
</reference>
<accession>A0A4Y7KBH4</accession>
<protein>
    <submittedName>
        <fullName evidence="2">Uncharacterized protein</fullName>
    </submittedName>
</protein>
<dbReference type="Gramene" id="RZC70227">
    <property type="protein sequence ID" value="RZC70227"/>
    <property type="gene ID" value="C5167_033665"/>
</dbReference>
<dbReference type="EMBL" id="CM010721">
    <property type="protein sequence ID" value="RZC70227.1"/>
    <property type="molecule type" value="Genomic_DNA"/>
</dbReference>
<feature type="compositionally biased region" description="Basic and acidic residues" evidence="1">
    <location>
        <begin position="9"/>
        <end position="25"/>
    </location>
</feature>